<feature type="transmembrane region" description="Helical" evidence="1">
    <location>
        <begin position="116"/>
        <end position="148"/>
    </location>
</feature>
<keyword evidence="1" id="KW-0812">Transmembrane</keyword>
<dbReference type="AlphaFoldDB" id="A0A819MNF9"/>
<feature type="signal peptide" evidence="2">
    <location>
        <begin position="1"/>
        <end position="17"/>
    </location>
</feature>
<proteinExistence type="predicted"/>
<keyword evidence="2" id="KW-0732">Signal</keyword>
<feature type="non-terminal residue" evidence="3">
    <location>
        <position position="1"/>
    </location>
</feature>
<dbReference type="InterPro" id="IPR052752">
    <property type="entry name" value="NACHT-WD_repeat"/>
</dbReference>
<gene>
    <name evidence="3" type="ORF">FNK824_LOCUS24986</name>
</gene>
<sequence length="421" mass="48726">MMIKTFLLFLYFSSGQSTECQICIIGSTCTDDYIHFNISTSKECQHPIKTYLSYNTDIEPGKHYLNKTINCHNCDIDLTIDSIHDAWDYTLTIESPQSTRFCSVYKARCGGHTSRYVWIGTISLSGLFIIFGVLVYIIRILIVLIKLVSLSNLIKRREQQIIIFILKMVSGYVNNHNNLNTYANVMQGQVLFNGSQLPKILWNQIKILIISNKDEFDIERDMLVTETLPKLQQYFLTQGIYIYFIDCNLNWNFDLSKNPYHILRYMKELKDAYQTSTGHFLLTFVGNKYGQIVLPIELSTIDFNNIKNSATDLGKDIKLLEQWYLLDDKLSPPIYKLKDPDENFSNIPSRSISTYDINACENQEWNEAYGNLVDLFLSVVNEKSNIKSMHDIQLLSYVEMLFNYSIKLSPSGSMCILRQLD</sequence>
<keyword evidence="1" id="KW-0472">Membrane</keyword>
<dbReference type="PANTHER" id="PTHR19871">
    <property type="entry name" value="BETA TRANSDUCIN-RELATED PROTEIN"/>
    <property type="match status" value="1"/>
</dbReference>
<feature type="chain" id="PRO_5032853910" evidence="2">
    <location>
        <begin position="18"/>
        <end position="421"/>
    </location>
</feature>
<evidence type="ECO:0000313" key="3">
    <source>
        <dbReference type="EMBL" id="CAF3983296.1"/>
    </source>
</evidence>
<dbReference type="PANTHER" id="PTHR19871:SF28">
    <property type="entry name" value="AAA+ ATPASE DOMAIN-CONTAINING PROTEIN"/>
    <property type="match status" value="1"/>
</dbReference>
<name>A0A819MNF9_9BILA</name>
<protein>
    <submittedName>
        <fullName evidence="3">Uncharacterized protein</fullName>
    </submittedName>
</protein>
<evidence type="ECO:0000256" key="1">
    <source>
        <dbReference type="SAM" id="Phobius"/>
    </source>
</evidence>
<evidence type="ECO:0000256" key="2">
    <source>
        <dbReference type="SAM" id="SignalP"/>
    </source>
</evidence>
<dbReference type="EMBL" id="CAJOBE010005729">
    <property type="protein sequence ID" value="CAF3983296.1"/>
    <property type="molecule type" value="Genomic_DNA"/>
</dbReference>
<evidence type="ECO:0000313" key="4">
    <source>
        <dbReference type="Proteomes" id="UP000663874"/>
    </source>
</evidence>
<organism evidence="3 4">
    <name type="scientific">Rotaria sordida</name>
    <dbReference type="NCBI Taxonomy" id="392033"/>
    <lineage>
        <taxon>Eukaryota</taxon>
        <taxon>Metazoa</taxon>
        <taxon>Spiralia</taxon>
        <taxon>Gnathifera</taxon>
        <taxon>Rotifera</taxon>
        <taxon>Eurotatoria</taxon>
        <taxon>Bdelloidea</taxon>
        <taxon>Philodinida</taxon>
        <taxon>Philodinidae</taxon>
        <taxon>Rotaria</taxon>
    </lineage>
</organism>
<reference evidence="3" key="1">
    <citation type="submission" date="2021-02" db="EMBL/GenBank/DDBJ databases">
        <authorList>
            <person name="Nowell W R."/>
        </authorList>
    </citation>
    <scope>NUCLEOTIDE SEQUENCE</scope>
</reference>
<dbReference type="Proteomes" id="UP000663874">
    <property type="component" value="Unassembled WGS sequence"/>
</dbReference>
<comment type="caution">
    <text evidence="3">The sequence shown here is derived from an EMBL/GenBank/DDBJ whole genome shotgun (WGS) entry which is preliminary data.</text>
</comment>
<keyword evidence="1" id="KW-1133">Transmembrane helix</keyword>
<accession>A0A819MNF9</accession>